<proteinExistence type="predicted"/>
<protein>
    <submittedName>
        <fullName evidence="1">Uncharacterized protein</fullName>
    </submittedName>
</protein>
<sequence>MFDHTCDAYFTALGSETAEPADQNQHGGQRRRRAVAGEFPERNADAITFRALHGDDVGETADDDQIAGEGVGHGQRVAVQRLSQVGDLDQQHHRRRIIDAVAQHA</sequence>
<dbReference type="EMBL" id="VSSQ01013159">
    <property type="protein sequence ID" value="MPM50861.1"/>
    <property type="molecule type" value="Genomic_DNA"/>
</dbReference>
<dbReference type="AlphaFoldDB" id="A0A645AEZ5"/>
<comment type="caution">
    <text evidence="1">The sequence shown here is derived from an EMBL/GenBank/DDBJ whole genome shotgun (WGS) entry which is preliminary data.</text>
</comment>
<organism evidence="1">
    <name type="scientific">bioreactor metagenome</name>
    <dbReference type="NCBI Taxonomy" id="1076179"/>
    <lineage>
        <taxon>unclassified sequences</taxon>
        <taxon>metagenomes</taxon>
        <taxon>ecological metagenomes</taxon>
    </lineage>
</organism>
<name>A0A645AEZ5_9ZZZZ</name>
<reference evidence="1" key="1">
    <citation type="submission" date="2019-08" db="EMBL/GenBank/DDBJ databases">
        <authorList>
            <person name="Kucharzyk K."/>
            <person name="Murdoch R.W."/>
            <person name="Higgins S."/>
            <person name="Loffler F."/>
        </authorList>
    </citation>
    <scope>NUCLEOTIDE SEQUENCE</scope>
</reference>
<evidence type="ECO:0000313" key="1">
    <source>
        <dbReference type="EMBL" id="MPM50861.1"/>
    </source>
</evidence>
<gene>
    <name evidence="1" type="ORF">SDC9_97607</name>
</gene>
<accession>A0A645AEZ5</accession>